<accession>E2A618</accession>
<feature type="compositionally biased region" description="Acidic residues" evidence="1">
    <location>
        <begin position="1229"/>
        <end position="1246"/>
    </location>
</feature>
<reference evidence="2 3" key="1">
    <citation type="journal article" date="2010" name="Science">
        <title>Genomic comparison of the ants Camponotus floridanus and Harpegnathos saltator.</title>
        <authorList>
            <person name="Bonasio R."/>
            <person name="Zhang G."/>
            <person name="Ye C."/>
            <person name="Mutti N.S."/>
            <person name="Fang X."/>
            <person name="Qin N."/>
            <person name="Donahue G."/>
            <person name="Yang P."/>
            <person name="Li Q."/>
            <person name="Li C."/>
            <person name="Zhang P."/>
            <person name="Huang Z."/>
            <person name="Berger S.L."/>
            <person name="Reinberg D."/>
            <person name="Wang J."/>
            <person name="Liebig J."/>
        </authorList>
    </citation>
    <scope>NUCLEOTIDE SEQUENCE [LARGE SCALE GENOMIC DNA]</scope>
    <source>
        <strain evidence="3">C129</strain>
    </source>
</reference>
<evidence type="ECO:0000313" key="2">
    <source>
        <dbReference type="EMBL" id="EFN71077.1"/>
    </source>
</evidence>
<feature type="region of interest" description="Disordered" evidence="1">
    <location>
        <begin position="483"/>
        <end position="502"/>
    </location>
</feature>
<feature type="compositionally biased region" description="Gly residues" evidence="1">
    <location>
        <begin position="308"/>
        <end position="320"/>
    </location>
</feature>
<feature type="region of interest" description="Disordered" evidence="1">
    <location>
        <begin position="361"/>
        <end position="397"/>
    </location>
</feature>
<feature type="compositionally biased region" description="Basic residues" evidence="1">
    <location>
        <begin position="1250"/>
        <end position="1260"/>
    </location>
</feature>
<organism evidence="3">
    <name type="scientific">Camponotus floridanus</name>
    <name type="common">Florida carpenter ant</name>
    <dbReference type="NCBI Taxonomy" id="104421"/>
    <lineage>
        <taxon>Eukaryota</taxon>
        <taxon>Metazoa</taxon>
        <taxon>Ecdysozoa</taxon>
        <taxon>Arthropoda</taxon>
        <taxon>Hexapoda</taxon>
        <taxon>Insecta</taxon>
        <taxon>Pterygota</taxon>
        <taxon>Neoptera</taxon>
        <taxon>Endopterygota</taxon>
        <taxon>Hymenoptera</taxon>
        <taxon>Apocrita</taxon>
        <taxon>Aculeata</taxon>
        <taxon>Formicoidea</taxon>
        <taxon>Formicidae</taxon>
        <taxon>Formicinae</taxon>
        <taxon>Camponotus</taxon>
    </lineage>
</organism>
<feature type="region of interest" description="Disordered" evidence="1">
    <location>
        <begin position="664"/>
        <end position="685"/>
    </location>
</feature>
<evidence type="ECO:0000256" key="1">
    <source>
        <dbReference type="SAM" id="MobiDB-lite"/>
    </source>
</evidence>
<feature type="compositionally biased region" description="Basic and acidic residues" evidence="1">
    <location>
        <begin position="1266"/>
        <end position="1279"/>
    </location>
</feature>
<dbReference type="InParanoid" id="E2A618"/>
<proteinExistence type="predicted"/>
<dbReference type="EMBL" id="GL437108">
    <property type="protein sequence ID" value="EFN71077.1"/>
    <property type="molecule type" value="Genomic_DNA"/>
</dbReference>
<sequence length="1294" mass="145568">MRNDNPRVAAFLHTLECFQMAVRRLMIRGPKVLQVLRLWLAKLVSAPTYKAIPGVPSEKSRNLRWEFRPLANLEERPRDDILARGTPGRIVENDFLDDPTTDRCVNRAWTYVVEGNGTPGMATDKEHNGKLDAMRRMIWYQDESTWLFLAKDKALTCIIGNEPTIYNLHLQVLHKSVTLKLNKNFSLTDTDAQQRNVNIEATLSILRVRISWKLNNCSHLYPSRKGLRVDIAAVAGHHRRAWDKYLGSVFRLISIATSVRAALRGPVKSAKDNTKTLESECGHVVWCKSHRETRTAQTYVRGTDSQGDTGGWGKGGGRGEVVGANHAPSSSLSLDPSLPQGRSRRIYDLTFLRAPACTQSTCNSTPLQSRGDFSHPGAPSEPHLTSPYPDTDPIRSVSPISSRYVVRIRARICSGSGTTKTLRQSKLIELAAASLARRMKDDRVGLRSDTDSVAVARNTRRHQGDVSGDTSLKDALISHRARWAQRSRPPPPLPPLHVQGSHTPSAESLLELVFMNCMLSLRERGLPSSRYLFSPNFCPGAPGEKSTSDSGNAIREQKYPREMTVADNCGRVHGRLGRSEIRGRRRSKGTARGGRGGRGIVNEARRGDGESLTACDFSRDVMNSGPDVMSVIIIIRIVRNVENKYRKKDVEDVEEARISSVASDDFGDTSGAGRTPGMSHEGKGAGPTGVILSLRQIARKQPNDTGLNGLRSRLAELDIVFVACRSRGHTRHLDTVEIFMQNQSESRYETRSAWFVKDSKKLPASLSLVKKYNYSEMLSILHIPTYVLRYWRNDKASLFTQIRIMYYTKGIAASGVVVHSLISDSRTYYTDRSSCTWSHLLAVSITFKARMHALAINAHQSPYISGMRIVEDLFAKSRDDCRSPKLQSINHEKHLRTSLFSFHATIVCGSRDKREQEQHHKHNSDQRLGPYTRNEGKEEEKEKEEEGLVEGYDVLGLVRLFDVGREKSALYLTPNQLRSAVPDKSFPLLPLSFAIEQRAPNYFCRQLSVTAPQLQPYGNFCLTLKGGVLGSKTQKYAYRLLRTFDTRETPTDLPVKASAIASVYVRASAMEHLLNRYPGPLLSGPLSQAWIYRFQVPGIFHRAPTFQATHLPAPLFAKYHRMEDNAMNEDRIKIADEYPRYGQARPPRSGDGTAPDSGRYVRTRLVAAASDNLSHHYRLTATTLPLQWRGRLRDVSTDNLVAELASPDEPTRSPLPITILITAHGRKEDEDDKDDNDDDDDEDEEERQAKLARKKKKKKNNNNDETNIRRREECRMLDNDRKMDKFPFTLLSTF</sequence>
<evidence type="ECO:0000313" key="3">
    <source>
        <dbReference type="Proteomes" id="UP000000311"/>
    </source>
</evidence>
<feature type="compositionally biased region" description="Basic and acidic residues" evidence="1">
    <location>
        <begin position="934"/>
        <end position="945"/>
    </location>
</feature>
<gene>
    <name evidence="2" type="ORF">EAG_06232</name>
</gene>
<feature type="region of interest" description="Disordered" evidence="1">
    <location>
        <begin position="911"/>
        <end position="945"/>
    </location>
</feature>
<feature type="region of interest" description="Disordered" evidence="1">
    <location>
        <begin position="577"/>
        <end position="605"/>
    </location>
</feature>
<feature type="compositionally biased region" description="Low complexity" evidence="1">
    <location>
        <begin position="328"/>
        <end position="339"/>
    </location>
</feature>
<name>E2A618_CAMFO</name>
<protein>
    <submittedName>
        <fullName evidence="2">Uncharacterized protein</fullName>
    </submittedName>
</protein>
<feature type="region of interest" description="Disordered" evidence="1">
    <location>
        <begin position="1222"/>
        <end position="1279"/>
    </location>
</feature>
<keyword evidence="3" id="KW-1185">Reference proteome</keyword>
<feature type="region of interest" description="Disordered" evidence="1">
    <location>
        <begin position="1137"/>
        <end position="1158"/>
    </location>
</feature>
<feature type="region of interest" description="Disordered" evidence="1">
    <location>
        <begin position="299"/>
        <end position="339"/>
    </location>
</feature>
<dbReference type="Proteomes" id="UP000000311">
    <property type="component" value="Unassembled WGS sequence"/>
</dbReference>